<name>A0A2Z5ZFW2_9PROT</name>
<gene>
    <name evidence="1" type="ORF">AcetOrient_orf01661</name>
</gene>
<dbReference type="KEGG" id="aot:AcetOri_orf01661"/>
<accession>A0A2Z5ZFW2</accession>
<protein>
    <submittedName>
        <fullName evidence="1">ABC transporter substrate-binding protein</fullName>
    </submittedName>
</protein>
<evidence type="ECO:0000313" key="1">
    <source>
        <dbReference type="EMBL" id="BBC79458.1"/>
    </source>
</evidence>
<dbReference type="AlphaFoldDB" id="A0A2Z5ZFW2"/>
<organism evidence="1 2">
    <name type="scientific">Acetobacter orientalis</name>
    <dbReference type="NCBI Taxonomy" id="146474"/>
    <lineage>
        <taxon>Bacteria</taxon>
        <taxon>Pseudomonadati</taxon>
        <taxon>Pseudomonadota</taxon>
        <taxon>Alphaproteobacteria</taxon>
        <taxon>Acetobacterales</taxon>
        <taxon>Acetobacteraceae</taxon>
        <taxon>Acetobacter</taxon>
    </lineage>
</organism>
<dbReference type="EMBL" id="AP018515">
    <property type="protein sequence ID" value="BBC79458.1"/>
    <property type="molecule type" value="Genomic_DNA"/>
</dbReference>
<dbReference type="Proteomes" id="UP000270034">
    <property type="component" value="Chromosome"/>
</dbReference>
<reference evidence="1 2" key="1">
    <citation type="submission" date="2018-02" db="EMBL/GenBank/DDBJ databases">
        <title>Acetobacter orientalis genome.</title>
        <authorList>
            <person name="Nakashima N."/>
            <person name="Tamura T."/>
        </authorList>
    </citation>
    <scope>NUCLEOTIDE SEQUENCE [LARGE SCALE GENOMIC DNA]</scope>
    <source>
        <strain evidence="1 2">FAN1</strain>
    </source>
</reference>
<dbReference type="PROSITE" id="PS51257">
    <property type="entry name" value="PROKAR_LIPOPROTEIN"/>
    <property type="match status" value="1"/>
</dbReference>
<sequence>MKHAVLMLVCAFALSACGLFKSEPKRLTTPNSGKNTATTTI</sequence>
<proteinExistence type="predicted"/>
<evidence type="ECO:0000313" key="2">
    <source>
        <dbReference type="Proteomes" id="UP000270034"/>
    </source>
</evidence>